<dbReference type="AlphaFoldDB" id="A0A3E1NPE8"/>
<reference evidence="2 3" key="1">
    <citation type="submission" date="2018-08" db="EMBL/GenBank/DDBJ databases">
        <title>Chitinophagaceae sp. K23C18032701, a novel bacterium isolated from forest soil.</title>
        <authorList>
            <person name="Wang C."/>
        </authorList>
    </citation>
    <scope>NUCLEOTIDE SEQUENCE [LARGE SCALE GENOMIC DNA]</scope>
    <source>
        <strain evidence="2 3">K23C18032701</strain>
    </source>
</reference>
<gene>
    <name evidence="2" type="ORF">DXN05_01620</name>
</gene>
<dbReference type="PROSITE" id="PS51257">
    <property type="entry name" value="PROKAR_LIPOPROTEIN"/>
    <property type="match status" value="1"/>
</dbReference>
<evidence type="ECO:0000313" key="2">
    <source>
        <dbReference type="EMBL" id="RFM29704.1"/>
    </source>
</evidence>
<accession>A0A3E1NPE8</accession>
<keyword evidence="3" id="KW-1185">Reference proteome</keyword>
<evidence type="ECO:0000313" key="3">
    <source>
        <dbReference type="Proteomes" id="UP000261284"/>
    </source>
</evidence>
<comment type="caution">
    <text evidence="2">The sequence shown here is derived from an EMBL/GenBank/DDBJ whole genome shotgun (WGS) entry which is preliminary data.</text>
</comment>
<name>A0A3E1NPE8_9BACT</name>
<dbReference type="RefSeq" id="WP_116845460.1">
    <property type="nucleotide sequence ID" value="NZ_QTJU01000001.1"/>
</dbReference>
<protein>
    <recommendedName>
        <fullName evidence="4">DUF4136 domain-containing protein</fullName>
    </recommendedName>
</protein>
<dbReference type="EMBL" id="QTJU01000001">
    <property type="protein sequence ID" value="RFM29704.1"/>
    <property type="molecule type" value="Genomic_DNA"/>
</dbReference>
<dbReference type="OrthoDB" id="6077795at2"/>
<dbReference type="Proteomes" id="UP000261284">
    <property type="component" value="Unassembled WGS sequence"/>
</dbReference>
<evidence type="ECO:0000256" key="1">
    <source>
        <dbReference type="SAM" id="SignalP"/>
    </source>
</evidence>
<sequence length="213" mass="23718">MKRIIPFAGAALAVVLLLQSCSSSTKLTNSWAAQESGTNHNTPKIKKVMVLAMFNNASNMSLRTNMEKELVRDLKAYRVDAVGALQTYGPKAFDGLTENQALAKLRESGSDAVLTVRLLDKNKEKQYVPGRYAPYPYGFWGYYSYYSPMMYQPGYYANSVQYSFESNLYGLNDSQLIYSAQSSALDPSSPQGLADDYARMIVKDLHRKGAIGR</sequence>
<proteinExistence type="predicted"/>
<feature type="signal peptide" evidence="1">
    <location>
        <begin position="1"/>
        <end position="25"/>
    </location>
</feature>
<keyword evidence="1" id="KW-0732">Signal</keyword>
<evidence type="ECO:0008006" key="4">
    <source>
        <dbReference type="Google" id="ProtNLM"/>
    </source>
</evidence>
<feature type="chain" id="PRO_5017606669" description="DUF4136 domain-containing protein" evidence="1">
    <location>
        <begin position="26"/>
        <end position="213"/>
    </location>
</feature>
<organism evidence="2 3">
    <name type="scientific">Deminuibacter soli</name>
    <dbReference type="NCBI Taxonomy" id="2291815"/>
    <lineage>
        <taxon>Bacteria</taxon>
        <taxon>Pseudomonadati</taxon>
        <taxon>Bacteroidota</taxon>
        <taxon>Chitinophagia</taxon>
        <taxon>Chitinophagales</taxon>
        <taxon>Chitinophagaceae</taxon>
        <taxon>Deminuibacter</taxon>
    </lineage>
</organism>